<keyword evidence="4" id="KW-1185">Reference proteome</keyword>
<dbReference type="NCBIfam" id="TIGR01640">
    <property type="entry name" value="F_box_assoc_1"/>
    <property type="match status" value="1"/>
</dbReference>
<dbReference type="InterPro" id="IPR050796">
    <property type="entry name" value="SCF_F-box_component"/>
</dbReference>
<name>A0ABP1APC2_9BRYO</name>
<organism evidence="3 4">
    <name type="scientific">Sphagnum jensenii</name>
    <dbReference type="NCBI Taxonomy" id="128206"/>
    <lineage>
        <taxon>Eukaryota</taxon>
        <taxon>Viridiplantae</taxon>
        <taxon>Streptophyta</taxon>
        <taxon>Embryophyta</taxon>
        <taxon>Bryophyta</taxon>
        <taxon>Sphagnophytina</taxon>
        <taxon>Sphagnopsida</taxon>
        <taxon>Sphagnales</taxon>
        <taxon>Sphagnaceae</taxon>
        <taxon>Sphagnum</taxon>
    </lineage>
</organism>
<dbReference type="SUPFAM" id="SSF117281">
    <property type="entry name" value="Kelch motif"/>
    <property type="match status" value="1"/>
</dbReference>
<feature type="domain" description="F-box" evidence="2">
    <location>
        <begin position="489"/>
        <end position="529"/>
    </location>
</feature>
<evidence type="ECO:0000256" key="1">
    <source>
        <dbReference type="SAM" id="MobiDB-lite"/>
    </source>
</evidence>
<dbReference type="PANTHER" id="PTHR31672">
    <property type="entry name" value="BNACNNG10540D PROTEIN"/>
    <property type="match status" value="1"/>
</dbReference>
<reference evidence="3" key="1">
    <citation type="submission" date="2024-03" db="EMBL/GenBank/DDBJ databases">
        <authorList>
            <consortium name="ELIXIR-Norway"/>
            <consortium name="Elixir Norway"/>
        </authorList>
    </citation>
    <scope>NUCLEOTIDE SEQUENCE</scope>
</reference>
<dbReference type="InterPro" id="IPR001810">
    <property type="entry name" value="F-box_dom"/>
</dbReference>
<feature type="compositionally biased region" description="Basic and acidic residues" evidence="1">
    <location>
        <begin position="93"/>
        <end position="105"/>
    </location>
</feature>
<dbReference type="InterPro" id="IPR006527">
    <property type="entry name" value="F-box-assoc_dom_typ1"/>
</dbReference>
<dbReference type="Gene3D" id="2.120.10.80">
    <property type="entry name" value="Kelch-type beta propeller"/>
    <property type="match status" value="1"/>
</dbReference>
<evidence type="ECO:0000313" key="3">
    <source>
        <dbReference type="EMBL" id="CAK9864387.1"/>
    </source>
</evidence>
<dbReference type="PANTHER" id="PTHR31672:SF2">
    <property type="entry name" value="F-BOX DOMAIN-CONTAINING PROTEIN"/>
    <property type="match status" value="1"/>
</dbReference>
<proteinExistence type="predicted"/>
<sequence>MALTNCGSMHLSPETFEVAESVVKMLVQRWFDVLAQISSRRNWDGSTKPPLEFQGSDQKQPELQQHFKVGGDVNRLCSYSIMSSPPFRPAPGESKRKRDLDESLRRGSTKKTKLLDFVIAMLSRLLFKKNVIDNFNLAGGHGTSSDKCRSRYSCLYIVCKVLPEKSDLEEIRRVDFRAGAAAAAHAISIDECVPRYVCYKYPFSKDMLVEEKFDIESEKRQESRHHFRHEHSEILLSQCSTLSNMNLEDRVKDIRLNVIGDIPEHIDESCGNLKVRMVPSNCEYSGDADCENVHLGVINPSVSMQMDWHVAPVVETTTTTRTTTTNVVVDSHELQPPMQCVVEVPPILGTTQQSSTATDNPDCDDSADAAGIMGGGGRNAQNLLRTCRLAETVAASSFPAGPPSFKSARKRHRTMCGSSESIDGEEFKVTDSPDSAAEEEENASSLLESFSVNFSVDHGVESSSNVLLEGRTWCKQPMILSTSSQLLMLTEDLQNKVFAKLPTRDVFRLRTCCPAFRDLPNRDSFKQARSIESRDDLESVYSPMFFSVHNGVLEWAGYDLALQEWRTLPSLNCLPSPDPGLLKEFLIAGGDGLLCFTVGKSFEDPKLVVCNPLTQETRVLPQMNFPRHPVLMHLLVDRCKNSYKVIVAGSSTTGTEHLCRKTEVYCSKTGSWVVTGELPGPDFGLNEYQNGAFCDGVLYCVAIADNTAGDKVVLAYHVEKGIWLTNWYCPIPRFRCQVYFATTQIVGFGGSIFVFSEQEYLKDVKFCIARLDCIQMGPTKQKYYMEQPNWSSASNLSEQPGLVRPYCEAPEAYKQENMWSSLINKHMDSELWERILKEQKKGKWTKLLEEPRQGSRGLLVYPENTCVAQESENKLCIFNTVERTMVIHDFENNSCNNNQTRTELRRNKKKFHSLNPLGFTFKPNFNASV</sequence>
<dbReference type="EMBL" id="OZ023715">
    <property type="protein sequence ID" value="CAK9864387.1"/>
    <property type="molecule type" value="Genomic_DNA"/>
</dbReference>
<evidence type="ECO:0000313" key="4">
    <source>
        <dbReference type="Proteomes" id="UP001497522"/>
    </source>
</evidence>
<protein>
    <recommendedName>
        <fullName evidence="2">F-box domain-containing protein</fullName>
    </recommendedName>
</protein>
<accession>A0ABP1APC2</accession>
<feature type="region of interest" description="Disordered" evidence="1">
    <location>
        <begin position="84"/>
        <end position="105"/>
    </location>
</feature>
<dbReference type="SMART" id="SM00256">
    <property type="entry name" value="FBOX"/>
    <property type="match status" value="1"/>
</dbReference>
<dbReference type="Pfam" id="PF00646">
    <property type="entry name" value="F-box"/>
    <property type="match status" value="1"/>
</dbReference>
<evidence type="ECO:0000259" key="2">
    <source>
        <dbReference type="SMART" id="SM00256"/>
    </source>
</evidence>
<dbReference type="Proteomes" id="UP001497522">
    <property type="component" value="Chromosome 14"/>
</dbReference>
<dbReference type="InterPro" id="IPR015915">
    <property type="entry name" value="Kelch-typ_b-propeller"/>
</dbReference>
<feature type="region of interest" description="Disordered" evidence="1">
    <location>
        <begin position="416"/>
        <end position="442"/>
    </location>
</feature>
<dbReference type="Pfam" id="PF07734">
    <property type="entry name" value="FBA_1"/>
    <property type="match status" value="1"/>
</dbReference>
<dbReference type="InterPro" id="IPR017451">
    <property type="entry name" value="F-box-assoc_interact_dom"/>
</dbReference>
<gene>
    <name evidence="3" type="ORF">CSSPJE1EN2_LOCUS7382</name>
</gene>